<keyword evidence="1" id="KW-0812">Transmembrane</keyword>
<dbReference type="EMBL" id="JAIWYP010000003">
    <property type="protein sequence ID" value="KAH3849417.1"/>
    <property type="molecule type" value="Genomic_DNA"/>
</dbReference>
<dbReference type="Gene3D" id="1.20.1070.10">
    <property type="entry name" value="Rhodopsin 7-helix transmembrane proteins"/>
    <property type="match status" value="1"/>
</dbReference>
<reference evidence="2" key="2">
    <citation type="submission" date="2020-11" db="EMBL/GenBank/DDBJ databases">
        <authorList>
            <person name="McCartney M.A."/>
            <person name="Auch B."/>
            <person name="Kono T."/>
            <person name="Mallez S."/>
            <person name="Becker A."/>
            <person name="Gohl D.M."/>
            <person name="Silverstein K.A.T."/>
            <person name="Koren S."/>
            <person name="Bechman K.B."/>
            <person name="Herman A."/>
            <person name="Abrahante J.E."/>
            <person name="Garbe J."/>
        </authorList>
    </citation>
    <scope>NUCLEOTIDE SEQUENCE</scope>
    <source>
        <strain evidence="2">Duluth1</strain>
        <tissue evidence="2">Whole animal</tissue>
    </source>
</reference>
<keyword evidence="1" id="KW-0472">Membrane</keyword>
<accession>A0A9D4L2A3</accession>
<protein>
    <recommendedName>
        <fullName evidence="4">G-protein coupled receptors family 1 profile domain-containing protein</fullName>
    </recommendedName>
</protein>
<name>A0A9D4L2A3_DREPO</name>
<reference evidence="2" key="1">
    <citation type="journal article" date="2019" name="bioRxiv">
        <title>The Genome of the Zebra Mussel, Dreissena polymorpha: A Resource for Invasive Species Research.</title>
        <authorList>
            <person name="McCartney M.A."/>
            <person name="Auch B."/>
            <person name="Kono T."/>
            <person name="Mallez S."/>
            <person name="Zhang Y."/>
            <person name="Obille A."/>
            <person name="Becker A."/>
            <person name="Abrahante J.E."/>
            <person name="Garbe J."/>
            <person name="Badalamenti J.P."/>
            <person name="Herman A."/>
            <person name="Mangelson H."/>
            <person name="Liachko I."/>
            <person name="Sullivan S."/>
            <person name="Sone E.D."/>
            <person name="Koren S."/>
            <person name="Silverstein K.A.T."/>
            <person name="Beckman K.B."/>
            <person name="Gohl D.M."/>
        </authorList>
    </citation>
    <scope>NUCLEOTIDE SEQUENCE</scope>
    <source>
        <strain evidence="2">Duluth1</strain>
        <tissue evidence="2">Whole animal</tissue>
    </source>
</reference>
<gene>
    <name evidence="2" type="ORF">DPMN_091817</name>
</gene>
<comment type="caution">
    <text evidence="2">The sequence shown here is derived from an EMBL/GenBank/DDBJ whole genome shotgun (WGS) entry which is preliminary data.</text>
</comment>
<keyword evidence="3" id="KW-1185">Reference proteome</keyword>
<evidence type="ECO:0000313" key="2">
    <source>
        <dbReference type="EMBL" id="KAH3849417.1"/>
    </source>
</evidence>
<evidence type="ECO:0008006" key="4">
    <source>
        <dbReference type="Google" id="ProtNLM"/>
    </source>
</evidence>
<dbReference type="SUPFAM" id="SSF81321">
    <property type="entry name" value="Family A G protein-coupled receptor-like"/>
    <property type="match status" value="1"/>
</dbReference>
<dbReference type="Proteomes" id="UP000828390">
    <property type="component" value="Unassembled WGS sequence"/>
</dbReference>
<evidence type="ECO:0000256" key="1">
    <source>
        <dbReference type="SAM" id="Phobius"/>
    </source>
</evidence>
<organism evidence="2 3">
    <name type="scientific">Dreissena polymorpha</name>
    <name type="common">Zebra mussel</name>
    <name type="synonym">Mytilus polymorpha</name>
    <dbReference type="NCBI Taxonomy" id="45954"/>
    <lineage>
        <taxon>Eukaryota</taxon>
        <taxon>Metazoa</taxon>
        <taxon>Spiralia</taxon>
        <taxon>Lophotrochozoa</taxon>
        <taxon>Mollusca</taxon>
        <taxon>Bivalvia</taxon>
        <taxon>Autobranchia</taxon>
        <taxon>Heteroconchia</taxon>
        <taxon>Euheterodonta</taxon>
        <taxon>Imparidentia</taxon>
        <taxon>Neoheterodontei</taxon>
        <taxon>Myida</taxon>
        <taxon>Dreissenoidea</taxon>
        <taxon>Dreissenidae</taxon>
        <taxon>Dreissena</taxon>
    </lineage>
</organism>
<keyword evidence="1" id="KW-1133">Transmembrane helix</keyword>
<sequence>MKCNGSDITRNITSSAGVRLKWPGCPKGYLLDNCTYVTSPPASYLKESYLWMWKIFPPILIVFGILGNMCTICVLLRSSKRLTSISQYLLVLACSDTVFVLNAPLRQ</sequence>
<feature type="transmembrane region" description="Helical" evidence="1">
    <location>
        <begin position="55"/>
        <end position="76"/>
    </location>
</feature>
<proteinExistence type="predicted"/>
<evidence type="ECO:0000313" key="3">
    <source>
        <dbReference type="Proteomes" id="UP000828390"/>
    </source>
</evidence>
<dbReference type="AlphaFoldDB" id="A0A9D4L2A3"/>